<proteinExistence type="predicted"/>
<evidence type="ECO:0000313" key="1">
    <source>
        <dbReference type="EMBL" id="KAF4142227.1"/>
    </source>
</evidence>
<sequence>MNNAFSVDANLSSNANKSTDIADDGFAAFTNSTRILVATSAFSVDMTEGAATTTYAKYATSARSIVQCSADVIRFCAACNTTRHTRPVIVAAISLLAPEELRFSTSISKFEPQSSLPPSRIPTLNPCPLVFLNFMLTTSADVSFEAITGSTGSHLIDHNGNVRLSHYVVAYNWCEMTRLRVFLEPWTCPSAATTALAGSSCIGDHDRATCSTAIDDYIVAESKCTRAVQLHGRCDNKRVIPLLLPGSLDVAAAITTWRSRYHCRLGGMTMFMSVPCGYELVTATDMTFWFQPYHFVSCDAKRHRTVRQDVRCHHVRLHDSNQFVGSRNMAASPTTLSMPSMKLLPIRTAQLHVQYKHRRKHSTPRAGCADCCHLDPTTA</sequence>
<organism evidence="1 2">
    <name type="scientific">Phytophthora infestans</name>
    <name type="common">Potato late blight agent</name>
    <name type="synonym">Botrytis infestans</name>
    <dbReference type="NCBI Taxonomy" id="4787"/>
    <lineage>
        <taxon>Eukaryota</taxon>
        <taxon>Sar</taxon>
        <taxon>Stramenopiles</taxon>
        <taxon>Oomycota</taxon>
        <taxon>Peronosporomycetes</taxon>
        <taxon>Peronosporales</taxon>
        <taxon>Peronosporaceae</taxon>
        <taxon>Phytophthora</taxon>
    </lineage>
</organism>
<gene>
    <name evidence="1" type="ORF">GN958_ATG08403</name>
</gene>
<dbReference type="Proteomes" id="UP000704712">
    <property type="component" value="Unassembled WGS sequence"/>
</dbReference>
<comment type="caution">
    <text evidence="1">The sequence shown here is derived from an EMBL/GenBank/DDBJ whole genome shotgun (WGS) entry which is preliminary data.</text>
</comment>
<name>A0A8S9URN9_PHYIN</name>
<protein>
    <submittedName>
        <fullName evidence="1">Uncharacterized protein</fullName>
    </submittedName>
</protein>
<dbReference type="EMBL" id="JAACNO010001196">
    <property type="protein sequence ID" value="KAF4142227.1"/>
    <property type="molecule type" value="Genomic_DNA"/>
</dbReference>
<reference evidence="1" key="1">
    <citation type="submission" date="2020-03" db="EMBL/GenBank/DDBJ databases">
        <title>Hybrid Assembly of Korean Phytophthora infestans isolates.</title>
        <authorList>
            <person name="Prokchorchik M."/>
            <person name="Lee Y."/>
            <person name="Seo J."/>
            <person name="Cho J.-H."/>
            <person name="Park Y.-E."/>
            <person name="Jang D.-C."/>
            <person name="Im J.-S."/>
            <person name="Choi J.-G."/>
            <person name="Park H.-J."/>
            <person name="Lee G.-B."/>
            <person name="Lee Y.-G."/>
            <person name="Hong S.-Y."/>
            <person name="Cho K."/>
            <person name="Sohn K.H."/>
        </authorList>
    </citation>
    <scope>NUCLEOTIDE SEQUENCE</scope>
    <source>
        <strain evidence="1">KR_2_A2</strain>
    </source>
</reference>
<dbReference type="AlphaFoldDB" id="A0A8S9URN9"/>
<evidence type="ECO:0000313" key="2">
    <source>
        <dbReference type="Proteomes" id="UP000704712"/>
    </source>
</evidence>
<accession>A0A8S9URN9</accession>